<feature type="signal peptide" evidence="1">
    <location>
        <begin position="1"/>
        <end position="19"/>
    </location>
</feature>
<dbReference type="AlphaFoldDB" id="A0A1E7EYX6"/>
<keyword evidence="1" id="KW-0732">Signal</keyword>
<reference evidence="2 3" key="1">
    <citation type="submission" date="2016-09" db="EMBL/GenBank/DDBJ databases">
        <title>Extensive genetic diversity and differential bi-allelic expression allows diatom success in the polar Southern Ocean.</title>
        <authorList>
            <consortium name="DOE Joint Genome Institute"/>
            <person name="Mock T."/>
            <person name="Otillar R.P."/>
            <person name="Strauss J."/>
            <person name="Dupont C."/>
            <person name="Frickenhaus S."/>
            <person name="Maumus F."/>
            <person name="Mcmullan M."/>
            <person name="Sanges R."/>
            <person name="Schmutz J."/>
            <person name="Toseland A."/>
            <person name="Valas R."/>
            <person name="Veluchamy A."/>
            <person name="Ward B.J."/>
            <person name="Allen A."/>
            <person name="Barry K."/>
            <person name="Falciatore A."/>
            <person name="Ferrante M."/>
            <person name="Fortunato A.E."/>
            <person name="Gloeckner G."/>
            <person name="Gruber A."/>
            <person name="Hipkin R."/>
            <person name="Janech M."/>
            <person name="Kroth P."/>
            <person name="Leese F."/>
            <person name="Lindquist E."/>
            <person name="Lyon B.R."/>
            <person name="Martin J."/>
            <person name="Mayer C."/>
            <person name="Parker M."/>
            <person name="Quesneville H."/>
            <person name="Raymond J."/>
            <person name="Uhlig C."/>
            <person name="Valentin K.U."/>
            <person name="Worden A.Z."/>
            <person name="Armbrust E.V."/>
            <person name="Bowler C."/>
            <person name="Green B."/>
            <person name="Moulton V."/>
            <person name="Van Oosterhout C."/>
            <person name="Grigoriev I."/>
        </authorList>
    </citation>
    <scope>NUCLEOTIDE SEQUENCE [LARGE SCALE GENOMIC DNA]</scope>
    <source>
        <strain evidence="2 3">CCMP1102</strain>
    </source>
</reference>
<dbReference type="Proteomes" id="UP000095751">
    <property type="component" value="Unassembled WGS sequence"/>
</dbReference>
<evidence type="ECO:0000256" key="1">
    <source>
        <dbReference type="SAM" id="SignalP"/>
    </source>
</evidence>
<accession>A0A1E7EYX6</accession>
<organism evidence="2 3">
    <name type="scientific">Fragilariopsis cylindrus CCMP1102</name>
    <dbReference type="NCBI Taxonomy" id="635003"/>
    <lineage>
        <taxon>Eukaryota</taxon>
        <taxon>Sar</taxon>
        <taxon>Stramenopiles</taxon>
        <taxon>Ochrophyta</taxon>
        <taxon>Bacillariophyta</taxon>
        <taxon>Bacillariophyceae</taxon>
        <taxon>Bacillariophycidae</taxon>
        <taxon>Bacillariales</taxon>
        <taxon>Bacillariaceae</taxon>
        <taxon>Fragilariopsis</taxon>
    </lineage>
</organism>
<name>A0A1E7EYX6_9STRA</name>
<keyword evidence="3" id="KW-1185">Reference proteome</keyword>
<dbReference type="InParanoid" id="A0A1E7EYX6"/>
<protein>
    <submittedName>
        <fullName evidence="2">Uncharacterized protein</fullName>
    </submittedName>
</protein>
<dbReference type="KEGG" id="fcy:FRACYDRAFT_246618"/>
<feature type="chain" id="PRO_5009192414" evidence="1">
    <location>
        <begin position="20"/>
        <end position="399"/>
    </location>
</feature>
<gene>
    <name evidence="2" type="ORF">FRACYDRAFT_246618</name>
</gene>
<sequence length="399" mass="39692">MKLSFICVILLLMPAVTTARLSGKNNGMALINEELNSEEEVEDYLDLHYNQELDGRNLHPLVDLAAETCEAACTGIAIHAVVTETQPVACANALEEATTTGIESACSTATGPLAANTRATATATVKAKANATATETATATATATESATAIAIAPEKAAAAATVTHTETAVASATAGGSLATGSSSTATVAAATVTITSTNVTGNVEGTAISTAEKSMDAAAGATVTVTAPTAIATATATATSTTVAGEAAATATATGTIAACALATATVTAPYSSTACATATATATLSSTGQSDTKHMTKCVEALGTSPTAPSAIGYFDGGKNAKCVDGTEVSRDECLAAALEVIEKGLGVKIVQRLHSHTGGGFPCGCTIYRQYHPYYMNPHGLNCVGHSQTSVVCQG</sequence>
<evidence type="ECO:0000313" key="3">
    <source>
        <dbReference type="Proteomes" id="UP000095751"/>
    </source>
</evidence>
<dbReference type="EMBL" id="KV784370">
    <property type="protein sequence ID" value="OEU10753.1"/>
    <property type="molecule type" value="Genomic_DNA"/>
</dbReference>
<evidence type="ECO:0000313" key="2">
    <source>
        <dbReference type="EMBL" id="OEU10753.1"/>
    </source>
</evidence>
<proteinExistence type="predicted"/>